<protein>
    <submittedName>
        <fullName evidence="5">Pep-cterm sorting domain-containing protein</fullName>
    </submittedName>
</protein>
<evidence type="ECO:0000256" key="2">
    <source>
        <dbReference type="ARBA" id="ARBA00022737"/>
    </source>
</evidence>
<dbReference type="Pfam" id="PF07534">
    <property type="entry name" value="TLD"/>
    <property type="match status" value="1"/>
</dbReference>
<dbReference type="Pfam" id="PF00651">
    <property type="entry name" value="BTB"/>
    <property type="match status" value="1"/>
</dbReference>
<evidence type="ECO:0000256" key="1">
    <source>
        <dbReference type="ARBA" id="ARBA00022441"/>
    </source>
</evidence>
<evidence type="ECO:0000313" key="6">
    <source>
        <dbReference type="Proteomes" id="UP001149090"/>
    </source>
</evidence>
<keyword evidence="6" id="KW-1185">Reference proteome</keyword>
<comment type="caution">
    <text evidence="5">The sequence shown here is derived from an EMBL/GenBank/DDBJ whole genome shotgun (WGS) entry which is preliminary data.</text>
</comment>
<dbReference type="SMART" id="SM00875">
    <property type="entry name" value="BACK"/>
    <property type="match status" value="1"/>
</dbReference>
<keyword evidence="1" id="KW-0880">Kelch repeat</keyword>
<evidence type="ECO:0000313" key="5">
    <source>
        <dbReference type="EMBL" id="KAJ5071239.1"/>
    </source>
</evidence>
<dbReference type="PANTHER" id="PTHR24412">
    <property type="entry name" value="KELCH PROTEIN"/>
    <property type="match status" value="1"/>
</dbReference>
<dbReference type="PANTHER" id="PTHR24412:SF489">
    <property type="entry name" value="RING FINGER DOMAIN AND KELCH REPEAT-CONTAINING PROTEIN DDB_G0271372"/>
    <property type="match status" value="1"/>
</dbReference>
<dbReference type="Gene3D" id="3.30.710.10">
    <property type="entry name" value="Potassium Channel Kv1.1, Chain A"/>
    <property type="match status" value="1"/>
</dbReference>
<gene>
    <name evidence="5" type="ORF">M0811_10511</name>
</gene>
<dbReference type="AlphaFoldDB" id="A0A9Q0LF58"/>
<keyword evidence="2" id="KW-0677">Repeat</keyword>
<organism evidence="5 6">
    <name type="scientific">Anaeramoeba ignava</name>
    <name type="common">Anaerobic marine amoeba</name>
    <dbReference type="NCBI Taxonomy" id="1746090"/>
    <lineage>
        <taxon>Eukaryota</taxon>
        <taxon>Metamonada</taxon>
        <taxon>Anaeramoebidae</taxon>
        <taxon>Anaeramoeba</taxon>
    </lineage>
</organism>
<sequence length="471" mass="54945">MTQTFSSLEKLSLNLKELYDSKNFTDFEVICQTEKTTHFKCHKAILSTRNDFFRKFINSQTSSKMFLQNVKGEIFSIILEYFYTGNITISVENVSELLVFSSKYLIEEIGSFCSIYIRNHLEDNNVIPLLEFAESNHFNELTDLCYDYIKDNFATFSQSSQFFQLKEVQLTKILSSDFINAKEFDIFNAFIRWSKRKLNLKSTDERISSQEKDIIKQKFQNLIFKIRIIDFQDEEFENFESLNFIEKETLQSLSFLKSISPSNEKSYNLLQFYQKEAEKQGLLIFNPRALFKSEILKKSKYFGYLKEWINDNNFFDSLELGFSMKRDGSSCETFHTKADDKGKTLILVKLKNGCILGGFTYVGFKSGDSSWIKDDLAFIFTLKNPVKSSFKFPIQENETVNAICSYKDYGPIFGAGYDIEIRENMTKGSLNIGISYKTPDGFPYQSKELYSLFGGSYEMNIENIEVYFEKR</sequence>
<reference evidence="5" key="1">
    <citation type="submission" date="2022-10" db="EMBL/GenBank/DDBJ databases">
        <title>Novel sulphate-reducing endosymbionts in the free-living metamonad Anaeramoeba.</title>
        <authorList>
            <person name="Jerlstrom-Hultqvist J."/>
            <person name="Cepicka I."/>
            <person name="Gallot-Lavallee L."/>
            <person name="Salas-Leiva D."/>
            <person name="Curtis B.A."/>
            <person name="Zahonova K."/>
            <person name="Pipaliya S."/>
            <person name="Dacks J."/>
            <person name="Roger A.J."/>
        </authorList>
    </citation>
    <scope>NUCLEOTIDE SEQUENCE</scope>
    <source>
        <strain evidence="5">BMAN</strain>
    </source>
</reference>
<dbReference type="PROSITE" id="PS51886">
    <property type="entry name" value="TLDC"/>
    <property type="match status" value="1"/>
</dbReference>
<dbReference type="PROSITE" id="PS50097">
    <property type="entry name" value="BTB"/>
    <property type="match status" value="1"/>
</dbReference>
<dbReference type="OrthoDB" id="2382178at2759"/>
<dbReference type="Proteomes" id="UP001149090">
    <property type="component" value="Unassembled WGS sequence"/>
</dbReference>
<dbReference type="EMBL" id="JAPDFW010000090">
    <property type="protein sequence ID" value="KAJ5071239.1"/>
    <property type="molecule type" value="Genomic_DNA"/>
</dbReference>
<dbReference type="Pfam" id="PF07707">
    <property type="entry name" value="BACK"/>
    <property type="match status" value="1"/>
</dbReference>
<dbReference type="CDD" id="cd18186">
    <property type="entry name" value="BTB_POZ_ZBTB_KLHL-like"/>
    <property type="match status" value="1"/>
</dbReference>
<feature type="domain" description="BTB" evidence="3">
    <location>
        <begin position="25"/>
        <end position="91"/>
    </location>
</feature>
<proteinExistence type="predicted"/>
<dbReference type="InterPro" id="IPR006571">
    <property type="entry name" value="TLDc_dom"/>
</dbReference>
<evidence type="ECO:0000259" key="3">
    <source>
        <dbReference type="PROSITE" id="PS50097"/>
    </source>
</evidence>
<dbReference type="InterPro" id="IPR011333">
    <property type="entry name" value="SKP1/BTB/POZ_sf"/>
</dbReference>
<name>A0A9Q0LF58_ANAIG</name>
<evidence type="ECO:0000259" key="4">
    <source>
        <dbReference type="PROSITE" id="PS51886"/>
    </source>
</evidence>
<dbReference type="InterPro" id="IPR011705">
    <property type="entry name" value="BACK"/>
</dbReference>
<feature type="domain" description="TLDc" evidence="4">
    <location>
        <begin position="295"/>
        <end position="453"/>
    </location>
</feature>
<dbReference type="Gene3D" id="1.25.40.420">
    <property type="match status" value="1"/>
</dbReference>
<dbReference type="SUPFAM" id="SSF54695">
    <property type="entry name" value="POZ domain"/>
    <property type="match status" value="1"/>
</dbReference>
<accession>A0A9Q0LF58</accession>
<dbReference type="SMART" id="SM00225">
    <property type="entry name" value="BTB"/>
    <property type="match status" value="1"/>
</dbReference>
<dbReference type="InterPro" id="IPR000210">
    <property type="entry name" value="BTB/POZ_dom"/>
</dbReference>